<comment type="similarity">
    <text evidence="1">Belongs to the PROTOR family.</text>
</comment>
<dbReference type="Proteomes" id="UP000678499">
    <property type="component" value="Unassembled WGS sequence"/>
</dbReference>
<proteinExistence type="inferred from homology"/>
<accession>A0A7R9GIK8</accession>
<dbReference type="AlphaFoldDB" id="A0A7R9GIK8"/>
<keyword evidence="4" id="KW-1185">Reference proteome</keyword>
<dbReference type="Pfam" id="PF08539">
    <property type="entry name" value="HbrB"/>
    <property type="match status" value="1"/>
</dbReference>
<reference evidence="3" key="1">
    <citation type="submission" date="2020-11" db="EMBL/GenBank/DDBJ databases">
        <authorList>
            <person name="Tran Van P."/>
        </authorList>
    </citation>
    <scope>NUCLEOTIDE SEQUENCE</scope>
</reference>
<evidence type="ECO:0000313" key="3">
    <source>
        <dbReference type="EMBL" id="CAD7282548.1"/>
    </source>
</evidence>
<evidence type="ECO:0000256" key="2">
    <source>
        <dbReference type="SAM" id="MobiDB-lite"/>
    </source>
</evidence>
<name>A0A7R9GIK8_9CRUS</name>
<dbReference type="OrthoDB" id="2290221at2759"/>
<dbReference type="EMBL" id="CAJPEX010003958">
    <property type="protein sequence ID" value="CAG0922700.1"/>
    <property type="molecule type" value="Genomic_DNA"/>
</dbReference>
<dbReference type="PANTHER" id="PTHR32428">
    <property type="entry name" value="TARGET OF RAPAMYCIN COMPLEX 2 SUBUNIT BIT61-RELATED"/>
    <property type="match status" value="1"/>
</dbReference>
<feature type="compositionally biased region" description="Low complexity" evidence="2">
    <location>
        <begin position="205"/>
        <end position="219"/>
    </location>
</feature>
<dbReference type="EMBL" id="OA885995">
    <property type="protein sequence ID" value="CAD7282548.1"/>
    <property type="molecule type" value="Genomic_DNA"/>
</dbReference>
<gene>
    <name evidence="3" type="ORF">NMOB1V02_LOCUS10170</name>
</gene>
<dbReference type="InterPro" id="IPR013745">
    <property type="entry name" value="Bit61/PRR5"/>
</dbReference>
<evidence type="ECO:0000313" key="4">
    <source>
        <dbReference type="Proteomes" id="UP000678499"/>
    </source>
</evidence>
<dbReference type="PANTHER" id="PTHR32428:SF2">
    <property type="entry name" value="TARGET OF RAPAMYCIN COMPLEX 2 SUBUNIT BIT61-RELATED"/>
    <property type="match status" value="1"/>
</dbReference>
<dbReference type="GO" id="GO:0038203">
    <property type="term" value="P:TORC2 signaling"/>
    <property type="evidence" value="ECO:0007669"/>
    <property type="project" value="TreeGrafter"/>
</dbReference>
<protein>
    <submittedName>
        <fullName evidence="3">Uncharacterized protein</fullName>
    </submittedName>
</protein>
<sequence>MRPLATSELGTTDLNAFNLQSYLVRVSPSASSSPKAGDGEKSKPPAWREIDTAVKGLMSGQKMAEGRLHELQTVLRQLSASAFGPLIGDYYRDRLLPQGMATLRNGVLGYDNQTLSNGTGVAPVQLGTVQETVTAMMDRLAATWINFYRTVLPYLEAIFVSIKTQRLTIRETTLVAFRNHVVLKIPLKEAIEHLKNVPNSHQIDGTISEESGTEFGTESKQNARSGTNCAKGKTGFGNFDVKQRIPGISRTNSGAIQQMLLILQASEFGVRDVSTFPTKDQLELEKLVVLVATPYVGHRGLYVRRTDQPDVPSTYRSNNGRLLSTHQQQATGNSPSSKCYHRVHSFNTISSRLATDTKTALCSNSLPFGAYLPRARVETLADLLRILPPFFGIFRA</sequence>
<evidence type="ECO:0000256" key="1">
    <source>
        <dbReference type="ARBA" id="ARBA00010453"/>
    </source>
</evidence>
<dbReference type="GO" id="GO:0031932">
    <property type="term" value="C:TORC2 complex"/>
    <property type="evidence" value="ECO:0007669"/>
    <property type="project" value="TreeGrafter"/>
</dbReference>
<feature type="region of interest" description="Disordered" evidence="2">
    <location>
        <begin position="202"/>
        <end position="229"/>
    </location>
</feature>
<organism evidence="3">
    <name type="scientific">Notodromas monacha</name>
    <dbReference type="NCBI Taxonomy" id="399045"/>
    <lineage>
        <taxon>Eukaryota</taxon>
        <taxon>Metazoa</taxon>
        <taxon>Ecdysozoa</taxon>
        <taxon>Arthropoda</taxon>
        <taxon>Crustacea</taxon>
        <taxon>Oligostraca</taxon>
        <taxon>Ostracoda</taxon>
        <taxon>Podocopa</taxon>
        <taxon>Podocopida</taxon>
        <taxon>Cypridocopina</taxon>
        <taxon>Cypridoidea</taxon>
        <taxon>Cyprididae</taxon>
        <taxon>Notodromas</taxon>
    </lineage>
</organism>